<dbReference type="STRING" id="45610.AOC03_10475"/>
<evidence type="ECO:0000256" key="1">
    <source>
        <dbReference type="ARBA" id="ARBA00007118"/>
    </source>
</evidence>
<dbReference type="InterPro" id="IPR029479">
    <property type="entry name" value="Nitroreductase"/>
</dbReference>
<evidence type="ECO:0000313" key="5">
    <source>
        <dbReference type="Proteomes" id="UP000059847"/>
    </source>
</evidence>
<comment type="similarity">
    <text evidence="1">Belongs to the nitroreductase family.</text>
</comment>
<accession>A0A0M3V9F8</accession>
<dbReference type="InterPro" id="IPR000415">
    <property type="entry name" value="Nitroreductase-like"/>
</dbReference>
<dbReference type="SUPFAM" id="SSF55469">
    <property type="entry name" value="FMN-dependent nitroreductase-like"/>
    <property type="match status" value="1"/>
</dbReference>
<feature type="domain" description="Nitroreductase" evidence="3">
    <location>
        <begin position="26"/>
        <end position="115"/>
    </location>
</feature>
<sequence>MGNETVDNLATPEYTPQLQAFRQVLESRRSVRRFTDTPIPDDVLTDCLRLAMLAPNSSNLQPWEFYVIDSADKRKRAVKNCMNQNAAKTASRLIAVVARTDIWHEHAQQILREYPDKPVPKKVKNYYAQIVAMDFIRGPMNVISVAKWGATQAIRQVKGPIKSPYYTFDDVKNWATNNTALAAENLMLALRAHGFDSCPMGGFDEPAMKQLLGLGGNHHIVMMIGAGERADNGIYESQFRFDQTQLVHHV</sequence>
<keyword evidence="5" id="KW-1185">Reference proteome</keyword>
<evidence type="ECO:0000313" key="4">
    <source>
        <dbReference type="EMBL" id="ALF60863.1"/>
    </source>
</evidence>
<dbReference type="Proteomes" id="UP000059847">
    <property type="component" value="Chromosome"/>
</dbReference>
<evidence type="ECO:0000256" key="2">
    <source>
        <dbReference type="ARBA" id="ARBA00023002"/>
    </source>
</evidence>
<dbReference type="PANTHER" id="PTHR43673:SF10">
    <property type="entry name" value="NADH DEHYDROGENASE_NAD(P)H NITROREDUCTASE XCC3605-RELATED"/>
    <property type="match status" value="1"/>
</dbReference>
<feature type="domain" description="Nitroreductase" evidence="3">
    <location>
        <begin position="173"/>
        <end position="227"/>
    </location>
</feature>
<dbReference type="CDD" id="cd02137">
    <property type="entry name" value="MhqN-like"/>
    <property type="match status" value="1"/>
</dbReference>
<gene>
    <name evidence="4" type="ORF">AOC03_10475</name>
</gene>
<dbReference type="Pfam" id="PF00881">
    <property type="entry name" value="Nitroreductase"/>
    <property type="match status" value="2"/>
</dbReference>
<dbReference type="PANTHER" id="PTHR43673">
    <property type="entry name" value="NAD(P)H NITROREDUCTASE YDGI-RELATED"/>
    <property type="match status" value="1"/>
</dbReference>
<dbReference type="Gene3D" id="3.40.109.10">
    <property type="entry name" value="NADH Oxidase"/>
    <property type="match status" value="1"/>
</dbReference>
<reference evidence="4 5" key="1">
    <citation type="submission" date="2015-09" db="EMBL/GenBank/DDBJ databases">
        <title>Complete genome of Psychrobacter urativorans R10.10B.</title>
        <authorList>
            <person name="See-Too W.S."/>
            <person name="Chan K.G."/>
        </authorList>
    </citation>
    <scope>NUCLEOTIDE SEQUENCE [LARGE SCALE GENOMIC DNA]</scope>
    <source>
        <strain evidence="4 5">R10.10B</strain>
    </source>
</reference>
<proteinExistence type="inferred from homology"/>
<dbReference type="EMBL" id="CP012678">
    <property type="protein sequence ID" value="ALF60863.1"/>
    <property type="molecule type" value="Genomic_DNA"/>
</dbReference>
<dbReference type="GO" id="GO:0016491">
    <property type="term" value="F:oxidoreductase activity"/>
    <property type="evidence" value="ECO:0007669"/>
    <property type="project" value="UniProtKB-KW"/>
</dbReference>
<keyword evidence="2" id="KW-0560">Oxidoreductase</keyword>
<name>A0A0M3V9F8_9GAMM</name>
<organism evidence="4 5">
    <name type="scientific">Psychrobacter urativorans</name>
    <dbReference type="NCBI Taxonomy" id="45610"/>
    <lineage>
        <taxon>Bacteria</taxon>
        <taxon>Pseudomonadati</taxon>
        <taxon>Pseudomonadota</taxon>
        <taxon>Gammaproteobacteria</taxon>
        <taxon>Moraxellales</taxon>
        <taxon>Moraxellaceae</taxon>
        <taxon>Psychrobacter</taxon>
    </lineage>
</organism>
<evidence type="ECO:0000259" key="3">
    <source>
        <dbReference type="Pfam" id="PF00881"/>
    </source>
</evidence>
<dbReference type="RefSeq" id="WP_062536729.1">
    <property type="nucleotide sequence ID" value="NZ_CP012678.1"/>
</dbReference>
<dbReference type="AlphaFoldDB" id="A0A0M3V9F8"/>
<dbReference type="OrthoDB" id="9784375at2"/>
<protein>
    <submittedName>
        <fullName evidence="4">Nitroreductase</fullName>
    </submittedName>
</protein>
<dbReference type="KEGG" id="pur:AOC03_10475"/>